<evidence type="ECO:0000259" key="9">
    <source>
        <dbReference type="Pfam" id="PF01545"/>
    </source>
</evidence>
<dbReference type="Proteomes" id="UP000050509">
    <property type="component" value="Unassembled WGS sequence"/>
</dbReference>
<dbReference type="EMBL" id="LJCR01000820">
    <property type="protein sequence ID" value="KPV51676.1"/>
    <property type="molecule type" value="Genomic_DNA"/>
</dbReference>
<sequence length="369" mass="39746">MSEPHPHDHDHDAHDHPHDGDEHAHGDHADHDHAHAGGLRGLFEGLFHTHSHSASRTDRALETSERGIWALKVSLLGLLATAIFQVVVVLISGSTALLADTIHNFADALTALPLWLAFVLGRRPPTRRYTYGYRRAEDLAGIFIVLVMVGSAALVAWESYQKLINPQPLANLGWVIAASIIGFAGNKLVALFRIRVGREIGSAALEADGLHARTDGLTSLAVLVGAIGVALGYPQADDWIGLLITIPILQVVWGASKTVWERLMDAVDPALVDAIEREARRVAGVQSVGQVRVRWLGHNLEAELHAGVDGTLSTIESHTIAQGLEHALLHALPQLETVTVHVDPAGSAADDYHATTAHHRPARASLQVK</sequence>
<dbReference type="PANTHER" id="PTHR43840:SF15">
    <property type="entry name" value="MITOCHONDRIAL METAL TRANSPORTER 1-RELATED"/>
    <property type="match status" value="1"/>
</dbReference>
<dbReference type="InterPro" id="IPR058533">
    <property type="entry name" value="Cation_efflux_TM"/>
</dbReference>
<dbReference type="Gene3D" id="1.20.1510.10">
    <property type="entry name" value="Cation efflux protein transmembrane domain"/>
    <property type="match status" value="1"/>
</dbReference>
<evidence type="ECO:0000256" key="7">
    <source>
        <dbReference type="SAM" id="MobiDB-lite"/>
    </source>
</evidence>
<feature type="transmembrane region" description="Helical" evidence="8">
    <location>
        <begin position="69"/>
        <end position="91"/>
    </location>
</feature>
<dbReference type="InterPro" id="IPR027470">
    <property type="entry name" value="Cation_efflux_CTD"/>
</dbReference>
<dbReference type="Pfam" id="PF16916">
    <property type="entry name" value="ZT_dimer"/>
    <property type="match status" value="1"/>
</dbReference>
<dbReference type="GO" id="GO:0015093">
    <property type="term" value="F:ferrous iron transmembrane transporter activity"/>
    <property type="evidence" value="ECO:0007669"/>
    <property type="project" value="TreeGrafter"/>
</dbReference>
<evidence type="ECO:0000256" key="6">
    <source>
        <dbReference type="ARBA" id="ARBA00023136"/>
    </source>
</evidence>
<feature type="transmembrane region" description="Helical" evidence="8">
    <location>
        <begin position="172"/>
        <end position="194"/>
    </location>
</feature>
<keyword evidence="3" id="KW-0813">Transport</keyword>
<keyword evidence="6 8" id="KW-0472">Membrane</keyword>
<dbReference type="Pfam" id="PF01545">
    <property type="entry name" value="Cation_efflux"/>
    <property type="match status" value="1"/>
</dbReference>
<keyword evidence="4 8" id="KW-0812">Transmembrane</keyword>
<evidence type="ECO:0000256" key="2">
    <source>
        <dbReference type="ARBA" id="ARBA00008114"/>
    </source>
</evidence>
<dbReference type="InterPro" id="IPR002524">
    <property type="entry name" value="Cation_efflux"/>
</dbReference>
<evidence type="ECO:0000313" key="12">
    <source>
        <dbReference type="Proteomes" id="UP000050509"/>
    </source>
</evidence>
<organism evidence="11 12">
    <name type="scientific">Kouleothrix aurantiaca</name>
    <dbReference type="NCBI Taxonomy" id="186479"/>
    <lineage>
        <taxon>Bacteria</taxon>
        <taxon>Bacillati</taxon>
        <taxon>Chloroflexota</taxon>
        <taxon>Chloroflexia</taxon>
        <taxon>Chloroflexales</taxon>
        <taxon>Roseiflexineae</taxon>
        <taxon>Roseiflexaceae</taxon>
        <taxon>Kouleothrix</taxon>
    </lineage>
</organism>
<dbReference type="Gene3D" id="3.30.70.1350">
    <property type="entry name" value="Cation efflux protein, cytoplasmic domain"/>
    <property type="match status" value="1"/>
</dbReference>
<dbReference type="PANTHER" id="PTHR43840">
    <property type="entry name" value="MITOCHONDRIAL METAL TRANSPORTER 1-RELATED"/>
    <property type="match status" value="1"/>
</dbReference>
<proteinExistence type="inferred from homology"/>
<evidence type="ECO:0000259" key="10">
    <source>
        <dbReference type="Pfam" id="PF16916"/>
    </source>
</evidence>
<evidence type="ECO:0000256" key="5">
    <source>
        <dbReference type="ARBA" id="ARBA00022989"/>
    </source>
</evidence>
<protein>
    <submittedName>
        <fullName evidence="11">Uncharacterized protein</fullName>
    </submittedName>
</protein>
<dbReference type="NCBIfam" id="TIGR01297">
    <property type="entry name" value="CDF"/>
    <property type="match status" value="1"/>
</dbReference>
<dbReference type="InterPro" id="IPR036837">
    <property type="entry name" value="Cation_efflux_CTD_sf"/>
</dbReference>
<evidence type="ECO:0000313" key="11">
    <source>
        <dbReference type="EMBL" id="KPV51676.1"/>
    </source>
</evidence>
<comment type="subcellular location">
    <subcellularLocation>
        <location evidence="1">Membrane</location>
        <topology evidence="1">Multi-pass membrane protein</topology>
    </subcellularLocation>
</comment>
<accession>A0A0P9CYY2</accession>
<dbReference type="PATRIC" id="fig|186479.3.peg.10334"/>
<reference evidence="11 12" key="1">
    <citation type="submission" date="2015-09" db="EMBL/GenBank/DDBJ databases">
        <title>Draft genome sequence of Kouleothrix aurantiaca JCM 19913.</title>
        <authorList>
            <person name="Hemp J."/>
        </authorList>
    </citation>
    <scope>NUCLEOTIDE SEQUENCE [LARGE SCALE GENOMIC DNA]</scope>
    <source>
        <strain evidence="11 12">COM-B</strain>
    </source>
</reference>
<feature type="region of interest" description="Disordered" evidence="7">
    <location>
        <begin position="1"/>
        <end position="34"/>
    </location>
</feature>
<feature type="domain" description="Cation efflux protein cytoplasmic" evidence="10">
    <location>
        <begin position="268"/>
        <end position="344"/>
    </location>
</feature>
<feature type="transmembrane region" description="Helical" evidence="8">
    <location>
        <begin position="139"/>
        <end position="160"/>
    </location>
</feature>
<comment type="caution">
    <text evidence="11">The sequence shown here is derived from an EMBL/GenBank/DDBJ whole genome shotgun (WGS) entry which is preliminary data.</text>
</comment>
<dbReference type="FunFam" id="1.20.1510.10:FF:000006">
    <property type="entry name" value="Divalent cation efflux transporter"/>
    <property type="match status" value="1"/>
</dbReference>
<dbReference type="InterPro" id="IPR050291">
    <property type="entry name" value="CDF_Transporter"/>
</dbReference>
<gene>
    <name evidence="11" type="ORF">SE17_19860</name>
</gene>
<dbReference type="GO" id="GO:0006882">
    <property type="term" value="P:intracellular zinc ion homeostasis"/>
    <property type="evidence" value="ECO:0007669"/>
    <property type="project" value="TreeGrafter"/>
</dbReference>
<dbReference type="AlphaFoldDB" id="A0A0P9CYY2"/>
<feature type="transmembrane region" description="Helical" evidence="8">
    <location>
        <begin position="97"/>
        <end position="118"/>
    </location>
</feature>
<comment type="similarity">
    <text evidence="2">Belongs to the cation diffusion facilitator (CDF) transporter (TC 2.A.4) family.</text>
</comment>
<evidence type="ECO:0000256" key="1">
    <source>
        <dbReference type="ARBA" id="ARBA00004141"/>
    </source>
</evidence>
<keyword evidence="5 8" id="KW-1133">Transmembrane helix</keyword>
<dbReference type="InterPro" id="IPR027469">
    <property type="entry name" value="Cation_efflux_TMD_sf"/>
</dbReference>
<dbReference type="SUPFAM" id="SSF161111">
    <property type="entry name" value="Cation efflux protein transmembrane domain-like"/>
    <property type="match status" value="1"/>
</dbReference>
<dbReference type="GO" id="GO:0015341">
    <property type="term" value="F:zinc efflux antiporter activity"/>
    <property type="evidence" value="ECO:0007669"/>
    <property type="project" value="TreeGrafter"/>
</dbReference>
<feature type="transmembrane region" description="Helical" evidence="8">
    <location>
        <begin position="215"/>
        <end position="233"/>
    </location>
</feature>
<keyword evidence="12" id="KW-1185">Reference proteome</keyword>
<feature type="domain" description="Cation efflux protein transmembrane" evidence="9">
    <location>
        <begin position="71"/>
        <end position="263"/>
    </location>
</feature>
<dbReference type="GO" id="GO:0015086">
    <property type="term" value="F:cadmium ion transmembrane transporter activity"/>
    <property type="evidence" value="ECO:0007669"/>
    <property type="project" value="TreeGrafter"/>
</dbReference>
<dbReference type="GO" id="GO:0005886">
    <property type="term" value="C:plasma membrane"/>
    <property type="evidence" value="ECO:0007669"/>
    <property type="project" value="TreeGrafter"/>
</dbReference>
<name>A0A0P9CYY2_9CHLR</name>
<evidence type="ECO:0000256" key="8">
    <source>
        <dbReference type="SAM" id="Phobius"/>
    </source>
</evidence>
<dbReference type="SUPFAM" id="SSF160240">
    <property type="entry name" value="Cation efflux protein cytoplasmic domain-like"/>
    <property type="match status" value="1"/>
</dbReference>
<evidence type="ECO:0000256" key="3">
    <source>
        <dbReference type="ARBA" id="ARBA00022448"/>
    </source>
</evidence>
<evidence type="ECO:0000256" key="4">
    <source>
        <dbReference type="ARBA" id="ARBA00022692"/>
    </source>
</evidence>
<feature type="transmembrane region" description="Helical" evidence="8">
    <location>
        <begin position="239"/>
        <end position="256"/>
    </location>
</feature>